<evidence type="ECO:0000259" key="5">
    <source>
        <dbReference type="PROSITE" id="PS50977"/>
    </source>
</evidence>
<evidence type="ECO:0000256" key="3">
    <source>
        <dbReference type="ARBA" id="ARBA00023163"/>
    </source>
</evidence>
<evidence type="ECO:0000256" key="4">
    <source>
        <dbReference type="PROSITE-ProRule" id="PRU00335"/>
    </source>
</evidence>
<keyword evidence="2 4" id="KW-0238">DNA-binding</keyword>
<evidence type="ECO:0000313" key="7">
    <source>
        <dbReference type="Proteomes" id="UP000249248"/>
    </source>
</evidence>
<dbReference type="OrthoDB" id="9798857at2"/>
<dbReference type="EMBL" id="QKSB01000001">
    <property type="protein sequence ID" value="PZE18531.1"/>
    <property type="molecule type" value="Genomic_DNA"/>
</dbReference>
<dbReference type="RefSeq" id="WP_111061431.1">
    <property type="nucleotide sequence ID" value="NZ_JBHUCU010000007.1"/>
</dbReference>
<dbReference type="GO" id="GO:0003677">
    <property type="term" value="F:DNA binding"/>
    <property type="evidence" value="ECO:0007669"/>
    <property type="project" value="UniProtKB-UniRule"/>
</dbReference>
<evidence type="ECO:0000256" key="1">
    <source>
        <dbReference type="ARBA" id="ARBA00023015"/>
    </source>
</evidence>
<name>A0A2W1N5U9_9FLAO</name>
<dbReference type="Pfam" id="PF00440">
    <property type="entry name" value="TetR_N"/>
    <property type="match status" value="1"/>
</dbReference>
<dbReference type="InterPro" id="IPR036271">
    <property type="entry name" value="Tet_transcr_reg_TetR-rel_C_sf"/>
</dbReference>
<keyword evidence="1" id="KW-0805">Transcription regulation</keyword>
<gene>
    <name evidence="6" type="ORF">DNU06_01475</name>
</gene>
<feature type="DNA-binding region" description="H-T-H motif" evidence="4">
    <location>
        <begin position="29"/>
        <end position="48"/>
    </location>
</feature>
<feature type="domain" description="HTH tetR-type" evidence="5">
    <location>
        <begin position="6"/>
        <end position="66"/>
    </location>
</feature>
<dbReference type="Pfam" id="PF16925">
    <property type="entry name" value="TetR_C_13"/>
    <property type="match status" value="1"/>
</dbReference>
<dbReference type="AlphaFoldDB" id="A0A2W1N5U9"/>
<dbReference type="PANTHER" id="PTHR47506">
    <property type="entry name" value="TRANSCRIPTIONAL REGULATORY PROTEIN"/>
    <property type="match status" value="1"/>
</dbReference>
<dbReference type="PROSITE" id="PS50977">
    <property type="entry name" value="HTH_TETR_2"/>
    <property type="match status" value="1"/>
</dbReference>
<comment type="caution">
    <text evidence="6">The sequence shown here is derived from an EMBL/GenBank/DDBJ whole genome shotgun (WGS) entry which is preliminary data.</text>
</comment>
<dbReference type="InterPro" id="IPR001647">
    <property type="entry name" value="HTH_TetR"/>
</dbReference>
<keyword evidence="7" id="KW-1185">Reference proteome</keyword>
<dbReference type="Gene3D" id="1.10.357.10">
    <property type="entry name" value="Tetracycline Repressor, domain 2"/>
    <property type="match status" value="1"/>
</dbReference>
<reference evidence="6 7" key="1">
    <citation type="submission" date="2018-06" db="EMBL/GenBank/DDBJ databases">
        <title>The draft genome sequence of Crocinitomix sp. SM1701.</title>
        <authorList>
            <person name="Zhang X."/>
        </authorList>
    </citation>
    <scope>NUCLEOTIDE SEQUENCE [LARGE SCALE GENOMIC DNA]</scope>
    <source>
        <strain evidence="6 7">SM1701</strain>
    </source>
</reference>
<dbReference type="SUPFAM" id="SSF48498">
    <property type="entry name" value="Tetracyclin repressor-like, C-terminal domain"/>
    <property type="match status" value="1"/>
</dbReference>
<proteinExistence type="predicted"/>
<keyword evidence="3" id="KW-0804">Transcription</keyword>
<dbReference type="SUPFAM" id="SSF46689">
    <property type="entry name" value="Homeodomain-like"/>
    <property type="match status" value="1"/>
</dbReference>
<protein>
    <submittedName>
        <fullName evidence="6">TetR/AcrR family transcriptional regulator</fullName>
    </submittedName>
</protein>
<dbReference type="PANTHER" id="PTHR47506:SF3">
    <property type="entry name" value="HTH-TYPE TRANSCRIPTIONAL REGULATOR LMRA"/>
    <property type="match status" value="1"/>
</dbReference>
<sequence>MPTKAAQTKVHIIKTVAPVFNKQGYFGTSLKDITIATALTKGAIYGNFKDKNELALEAFKYNVNIITSKIEAVILQKHTAIEKLFAIAEFYADYYRFTFKYGGCPILNIGIDANHQNEVLLQKVRKAIDNIQNNISKIIQFGIQEKEINPTIDADYYARQIFARIEGAVFMTMTTKNEIYMKDMSIGLKIMIDKELIA</sequence>
<dbReference type="InterPro" id="IPR011075">
    <property type="entry name" value="TetR_C"/>
</dbReference>
<organism evidence="6 7">
    <name type="scientific">Putridiphycobacter roseus</name>
    <dbReference type="NCBI Taxonomy" id="2219161"/>
    <lineage>
        <taxon>Bacteria</taxon>
        <taxon>Pseudomonadati</taxon>
        <taxon>Bacteroidota</taxon>
        <taxon>Flavobacteriia</taxon>
        <taxon>Flavobacteriales</taxon>
        <taxon>Crocinitomicaceae</taxon>
        <taxon>Putridiphycobacter</taxon>
    </lineage>
</organism>
<dbReference type="Proteomes" id="UP000249248">
    <property type="component" value="Unassembled WGS sequence"/>
</dbReference>
<evidence type="ECO:0000256" key="2">
    <source>
        <dbReference type="ARBA" id="ARBA00023125"/>
    </source>
</evidence>
<dbReference type="InterPro" id="IPR009057">
    <property type="entry name" value="Homeodomain-like_sf"/>
</dbReference>
<evidence type="ECO:0000313" key="6">
    <source>
        <dbReference type="EMBL" id="PZE18531.1"/>
    </source>
</evidence>
<accession>A0A2W1N5U9</accession>